<dbReference type="AlphaFoldDB" id="A0A937FSV6"/>
<name>A0A937FSV6_9BACT</name>
<proteinExistence type="predicted"/>
<evidence type="ECO:0000313" key="3">
    <source>
        <dbReference type="EMBL" id="MBL6444674.1"/>
    </source>
</evidence>
<dbReference type="RefSeq" id="WP_202854219.1">
    <property type="nucleotide sequence ID" value="NZ_JAEUGD010000001.1"/>
</dbReference>
<comment type="caution">
    <text evidence="3">The sequence shown here is derived from an EMBL/GenBank/DDBJ whole genome shotgun (WGS) entry which is preliminary data.</text>
</comment>
<protein>
    <submittedName>
        <fullName evidence="3">Uncharacterized protein</fullName>
    </submittedName>
</protein>
<organism evidence="3 4">
    <name type="scientific">Fulvivirga marina</name>
    <dbReference type="NCBI Taxonomy" id="2494733"/>
    <lineage>
        <taxon>Bacteria</taxon>
        <taxon>Pseudomonadati</taxon>
        <taxon>Bacteroidota</taxon>
        <taxon>Cytophagia</taxon>
        <taxon>Cytophagales</taxon>
        <taxon>Fulvivirgaceae</taxon>
        <taxon>Fulvivirga</taxon>
    </lineage>
</organism>
<feature type="compositionally biased region" description="Polar residues" evidence="1">
    <location>
        <begin position="90"/>
        <end position="102"/>
    </location>
</feature>
<sequence length="139" mass="15721">MMQLQKNNYGLTGQSDIDFDYFLCGKKCKKRKKEKREIRFERRRLKNDERRADTERTRMETLLMKQSMMPAQVSQAPPAQQSAPTSNSQMTASTPRPQQAGMGSNTMLIVVGVLLVGGFVWTQMNPKNRPVTAIKPAAA</sequence>
<dbReference type="EMBL" id="JAEUGD010000001">
    <property type="protein sequence ID" value="MBL6444674.1"/>
    <property type="molecule type" value="Genomic_DNA"/>
</dbReference>
<feature type="region of interest" description="Disordered" evidence="1">
    <location>
        <begin position="69"/>
        <end position="102"/>
    </location>
</feature>
<feature type="compositionally biased region" description="Low complexity" evidence="1">
    <location>
        <begin position="70"/>
        <end position="89"/>
    </location>
</feature>
<accession>A0A937FSV6</accession>
<evidence type="ECO:0000256" key="1">
    <source>
        <dbReference type="SAM" id="MobiDB-lite"/>
    </source>
</evidence>
<keyword evidence="4" id="KW-1185">Reference proteome</keyword>
<keyword evidence="2" id="KW-0812">Transmembrane</keyword>
<keyword evidence="2" id="KW-1133">Transmembrane helix</keyword>
<gene>
    <name evidence="3" type="ORF">JMN32_00030</name>
</gene>
<keyword evidence="2" id="KW-0472">Membrane</keyword>
<evidence type="ECO:0000256" key="2">
    <source>
        <dbReference type="SAM" id="Phobius"/>
    </source>
</evidence>
<dbReference type="Proteomes" id="UP000614216">
    <property type="component" value="Unassembled WGS sequence"/>
</dbReference>
<reference evidence="3" key="1">
    <citation type="submission" date="2021-01" db="EMBL/GenBank/DDBJ databases">
        <title>Fulvivirga kasyanovii gen. nov., sp nov., a novel member of the phylum Bacteroidetes isolated from seawater in a mussel farm.</title>
        <authorList>
            <person name="Zhao L.-H."/>
            <person name="Wang Z.-J."/>
        </authorList>
    </citation>
    <scope>NUCLEOTIDE SEQUENCE</scope>
    <source>
        <strain evidence="3">29W222</strain>
    </source>
</reference>
<feature type="transmembrane region" description="Helical" evidence="2">
    <location>
        <begin position="106"/>
        <end position="124"/>
    </location>
</feature>
<evidence type="ECO:0000313" key="4">
    <source>
        <dbReference type="Proteomes" id="UP000614216"/>
    </source>
</evidence>